<evidence type="ECO:0000313" key="2">
    <source>
        <dbReference type="Proteomes" id="UP000262882"/>
    </source>
</evidence>
<proteinExistence type="predicted"/>
<accession>A0A372GC94</accession>
<sequence>MVDVIGAGFGRTGTMSLKLALERLGFGPCYHMAELTEHPEQIPVWREAARGKTPDWRRLFAGYRSAVDWPASRFWDELADVYPSAKVILTVRDPQRWYDSTASTIHRVATAYSESDGSGGLIADIQKVATDVVWEGVFDGRFADRAHAIDVFTEHTETVRRTIAPERLLVFQVSDGWGPLCEFLGVPVPDEPFPRRNDREAFAEWVEELSTRAGLDAEG</sequence>
<dbReference type="RefSeq" id="WP_117402261.1">
    <property type="nucleotide sequence ID" value="NZ_QVNQ01000008.1"/>
</dbReference>
<comment type="caution">
    <text evidence="1">The sequence shown here is derived from an EMBL/GenBank/DDBJ whole genome shotgun (WGS) entry which is preliminary data.</text>
</comment>
<dbReference type="Gene3D" id="3.40.50.300">
    <property type="entry name" value="P-loop containing nucleotide triphosphate hydrolases"/>
    <property type="match status" value="1"/>
</dbReference>
<organism evidence="1 2">
    <name type="scientific">Actinomadura spongiicola</name>
    <dbReference type="NCBI Taxonomy" id="2303421"/>
    <lineage>
        <taxon>Bacteria</taxon>
        <taxon>Bacillati</taxon>
        <taxon>Actinomycetota</taxon>
        <taxon>Actinomycetes</taxon>
        <taxon>Streptosporangiales</taxon>
        <taxon>Thermomonosporaceae</taxon>
        <taxon>Actinomadura</taxon>
    </lineage>
</organism>
<evidence type="ECO:0000313" key="1">
    <source>
        <dbReference type="EMBL" id="RFS82782.1"/>
    </source>
</evidence>
<keyword evidence="2" id="KW-1185">Reference proteome</keyword>
<dbReference type="GO" id="GO:0016740">
    <property type="term" value="F:transferase activity"/>
    <property type="evidence" value="ECO:0007669"/>
    <property type="project" value="UniProtKB-KW"/>
</dbReference>
<name>A0A372GC94_9ACTN</name>
<dbReference type="EMBL" id="QVNQ01000008">
    <property type="protein sequence ID" value="RFS82782.1"/>
    <property type="molecule type" value="Genomic_DNA"/>
</dbReference>
<reference evidence="1 2" key="1">
    <citation type="submission" date="2018-08" db="EMBL/GenBank/DDBJ databases">
        <title>Actinomadura spongicola sp. nov., isolated from marine sponge Leucetta chagosensis.</title>
        <authorList>
            <person name="Li L."/>
            <person name="Lin H.W."/>
        </authorList>
    </citation>
    <scope>NUCLEOTIDE SEQUENCE [LARGE SCALE GENOMIC DNA]</scope>
    <source>
        <strain evidence="1 2">LHW52907</strain>
    </source>
</reference>
<dbReference type="AlphaFoldDB" id="A0A372GC94"/>
<dbReference type="PANTHER" id="PTHR36978:SF4">
    <property type="entry name" value="P-LOOP CONTAINING NUCLEOSIDE TRIPHOSPHATE HYDROLASE PROTEIN"/>
    <property type="match status" value="1"/>
</dbReference>
<dbReference type="PANTHER" id="PTHR36978">
    <property type="entry name" value="P-LOOP CONTAINING NUCLEOTIDE TRIPHOSPHATE HYDROLASE"/>
    <property type="match status" value="1"/>
</dbReference>
<gene>
    <name evidence="1" type="ORF">D0T12_25465</name>
</gene>
<dbReference type="InterPro" id="IPR040632">
    <property type="entry name" value="Sulfotransfer_4"/>
</dbReference>
<dbReference type="OrthoDB" id="285690at2"/>
<dbReference type="Proteomes" id="UP000262882">
    <property type="component" value="Unassembled WGS sequence"/>
</dbReference>
<protein>
    <submittedName>
        <fullName evidence="1">Sulfotransferase family protein</fullName>
    </submittedName>
</protein>
<keyword evidence="1" id="KW-0808">Transferase</keyword>
<dbReference type="SUPFAM" id="SSF52540">
    <property type="entry name" value="P-loop containing nucleoside triphosphate hydrolases"/>
    <property type="match status" value="1"/>
</dbReference>
<dbReference type="InterPro" id="IPR027417">
    <property type="entry name" value="P-loop_NTPase"/>
</dbReference>
<dbReference type="Pfam" id="PF17784">
    <property type="entry name" value="Sulfotransfer_4"/>
    <property type="match status" value="1"/>
</dbReference>